<gene>
    <name evidence="1" type="ORF">HHI36_012888</name>
</gene>
<evidence type="ECO:0000313" key="2">
    <source>
        <dbReference type="Proteomes" id="UP001516400"/>
    </source>
</evidence>
<protein>
    <submittedName>
        <fullName evidence="1">Uncharacterized protein</fullName>
    </submittedName>
</protein>
<proteinExistence type="predicted"/>
<dbReference type="PANTHER" id="PTHR47272">
    <property type="entry name" value="DDE_TNP_1_7 DOMAIN-CONTAINING PROTEIN"/>
    <property type="match status" value="1"/>
</dbReference>
<accession>A0ABD2NG50</accession>
<sequence length="158" mass="17559">ASNNSEGDSPPKKKKKTPQITFSWTKEDLPEQNGRFINFTPLVNEDVPILELCAATEIVDVLLKPTKNKGVIIVKSVDNEAALLGSTLHGIAPIGSEERYCKTEKSKRDTPCPLIVKQYNKHVGVVDIANALIGLYKCPIRLRGGILLFSHTCWMFQR</sequence>
<dbReference type="AlphaFoldDB" id="A0ABD2NG50"/>
<keyword evidence="2" id="KW-1185">Reference proteome</keyword>
<evidence type="ECO:0000313" key="1">
    <source>
        <dbReference type="EMBL" id="KAL3277544.1"/>
    </source>
</evidence>
<name>A0ABD2NG50_9CUCU</name>
<organism evidence="1 2">
    <name type="scientific">Cryptolaemus montrouzieri</name>
    <dbReference type="NCBI Taxonomy" id="559131"/>
    <lineage>
        <taxon>Eukaryota</taxon>
        <taxon>Metazoa</taxon>
        <taxon>Ecdysozoa</taxon>
        <taxon>Arthropoda</taxon>
        <taxon>Hexapoda</taxon>
        <taxon>Insecta</taxon>
        <taxon>Pterygota</taxon>
        <taxon>Neoptera</taxon>
        <taxon>Endopterygota</taxon>
        <taxon>Coleoptera</taxon>
        <taxon>Polyphaga</taxon>
        <taxon>Cucujiformia</taxon>
        <taxon>Coccinelloidea</taxon>
        <taxon>Coccinellidae</taxon>
        <taxon>Scymninae</taxon>
        <taxon>Scymnini</taxon>
        <taxon>Cryptolaemus</taxon>
    </lineage>
</organism>
<dbReference type="Proteomes" id="UP001516400">
    <property type="component" value="Unassembled WGS sequence"/>
</dbReference>
<reference evidence="1 2" key="1">
    <citation type="journal article" date="2021" name="BMC Biol.">
        <title>Horizontally acquired antibacterial genes associated with adaptive radiation of ladybird beetles.</title>
        <authorList>
            <person name="Li H.S."/>
            <person name="Tang X.F."/>
            <person name="Huang Y.H."/>
            <person name="Xu Z.Y."/>
            <person name="Chen M.L."/>
            <person name="Du X.Y."/>
            <person name="Qiu B.Y."/>
            <person name="Chen P.T."/>
            <person name="Zhang W."/>
            <person name="Slipinski A."/>
            <person name="Escalona H.E."/>
            <person name="Waterhouse R.M."/>
            <person name="Zwick A."/>
            <person name="Pang H."/>
        </authorList>
    </citation>
    <scope>NUCLEOTIDE SEQUENCE [LARGE SCALE GENOMIC DNA]</scope>
    <source>
        <strain evidence="1">SYSU2018</strain>
    </source>
</reference>
<feature type="non-terminal residue" evidence="1">
    <location>
        <position position="1"/>
    </location>
</feature>
<dbReference type="PANTHER" id="PTHR47272:SF1">
    <property type="entry name" value="PIGGYBAC TRANSPOSABLE ELEMENT-DERIVED PROTEIN 3-LIKE"/>
    <property type="match status" value="1"/>
</dbReference>
<comment type="caution">
    <text evidence="1">The sequence shown here is derived from an EMBL/GenBank/DDBJ whole genome shotgun (WGS) entry which is preliminary data.</text>
</comment>
<dbReference type="EMBL" id="JABFTP020000103">
    <property type="protein sequence ID" value="KAL3277544.1"/>
    <property type="molecule type" value="Genomic_DNA"/>
</dbReference>